<organism evidence="1 2">
    <name type="scientific">Amycolatopsis taiwanensis</name>
    <dbReference type="NCBI Taxonomy" id="342230"/>
    <lineage>
        <taxon>Bacteria</taxon>
        <taxon>Bacillati</taxon>
        <taxon>Actinomycetota</taxon>
        <taxon>Actinomycetes</taxon>
        <taxon>Pseudonocardiales</taxon>
        <taxon>Pseudonocardiaceae</taxon>
        <taxon>Amycolatopsis</taxon>
    </lineage>
</organism>
<sequence>MRRRTGFDRATGRLDRRRLDGPVSLQCWAKNFELRDAGVPAHVGPLRHPDGARKGVCSAYLADAPAGLDVPVTVQPSPLGMTTRPQS</sequence>
<comment type="caution">
    <text evidence="1">The sequence shown here is derived from an EMBL/GenBank/DDBJ whole genome shotgun (WGS) entry which is preliminary data.</text>
</comment>
<reference evidence="1" key="1">
    <citation type="submission" date="2023-03" db="EMBL/GenBank/DDBJ databases">
        <title>Amycolatopsis taiwanensis NBRC 103393.</title>
        <authorList>
            <person name="Ichikawa N."/>
            <person name="Sato H."/>
            <person name="Tonouchi N."/>
        </authorList>
    </citation>
    <scope>NUCLEOTIDE SEQUENCE</scope>
    <source>
        <strain evidence="1">NBRC 103393</strain>
    </source>
</reference>
<gene>
    <name evidence="1" type="ORF">Atai01_13870</name>
</gene>
<proteinExistence type="predicted"/>
<protein>
    <submittedName>
        <fullName evidence="1">Uncharacterized protein</fullName>
    </submittedName>
</protein>
<keyword evidence="2" id="KW-1185">Reference proteome</keyword>
<accession>A0A9W6QYB3</accession>
<dbReference type="EMBL" id="BSTI01000003">
    <property type="protein sequence ID" value="GLY64768.1"/>
    <property type="molecule type" value="Genomic_DNA"/>
</dbReference>
<evidence type="ECO:0000313" key="1">
    <source>
        <dbReference type="EMBL" id="GLY64768.1"/>
    </source>
</evidence>
<name>A0A9W6QYB3_9PSEU</name>
<dbReference type="Proteomes" id="UP001165136">
    <property type="component" value="Unassembled WGS sequence"/>
</dbReference>
<evidence type="ECO:0000313" key="2">
    <source>
        <dbReference type="Proteomes" id="UP001165136"/>
    </source>
</evidence>
<dbReference type="AlphaFoldDB" id="A0A9W6QYB3"/>